<evidence type="ECO:0000256" key="4">
    <source>
        <dbReference type="ARBA" id="ARBA00022723"/>
    </source>
</evidence>
<reference evidence="17 18" key="1">
    <citation type="submission" date="2016-02" db="EMBL/GenBank/DDBJ databases">
        <title>Genome analysis of coral dinoflagellate symbionts highlights evolutionary adaptations to a symbiotic lifestyle.</title>
        <authorList>
            <person name="Aranda M."/>
            <person name="Li Y."/>
            <person name="Liew Y.J."/>
            <person name="Baumgarten S."/>
            <person name="Simakov O."/>
            <person name="Wilson M."/>
            <person name="Piel J."/>
            <person name="Ashoor H."/>
            <person name="Bougouffa S."/>
            <person name="Bajic V.B."/>
            <person name="Ryu T."/>
            <person name="Ravasi T."/>
            <person name="Bayer T."/>
            <person name="Micklem G."/>
            <person name="Kim H."/>
            <person name="Bhak J."/>
            <person name="Lajeunesse T.C."/>
            <person name="Voolstra C.R."/>
        </authorList>
    </citation>
    <scope>NUCLEOTIDE SEQUENCE [LARGE SCALE GENOMIC DNA]</scope>
    <source>
        <strain evidence="17 18">CCMP2467</strain>
    </source>
</reference>
<dbReference type="Gene3D" id="3.90.190.10">
    <property type="entry name" value="Protein tyrosine phosphatase superfamily"/>
    <property type="match status" value="1"/>
</dbReference>
<dbReference type="EMBL" id="LSRX01000005">
    <property type="protein sequence ID" value="OLQ15214.1"/>
    <property type="molecule type" value="Genomic_DNA"/>
</dbReference>
<dbReference type="EC" id="1.13.11.18" evidence="12"/>
<dbReference type="GO" id="GO:0005739">
    <property type="term" value="C:mitochondrion"/>
    <property type="evidence" value="ECO:0007669"/>
    <property type="project" value="UniProtKB-SubCell"/>
</dbReference>
<keyword evidence="15" id="KW-1133">Transmembrane helix</keyword>
<evidence type="ECO:0000256" key="2">
    <source>
        <dbReference type="ARBA" id="ARBA00004173"/>
    </source>
</evidence>
<evidence type="ECO:0000256" key="7">
    <source>
        <dbReference type="ARBA" id="ARBA00022990"/>
    </source>
</evidence>
<keyword evidence="15" id="KW-0472">Membrane</keyword>
<evidence type="ECO:0000256" key="6">
    <source>
        <dbReference type="ARBA" id="ARBA00022964"/>
    </source>
</evidence>
<keyword evidence="18" id="KW-1185">Reference proteome</keyword>
<dbReference type="PANTHER" id="PTHR43084:SF1">
    <property type="entry name" value="PERSULFIDE DIOXYGENASE ETHE1, MITOCHONDRIAL"/>
    <property type="match status" value="1"/>
</dbReference>
<evidence type="ECO:0000313" key="18">
    <source>
        <dbReference type="Proteomes" id="UP000186817"/>
    </source>
</evidence>
<dbReference type="Gene3D" id="3.60.15.10">
    <property type="entry name" value="Ribonuclease Z/Hydroxyacylglutathione hydrolase-like"/>
    <property type="match status" value="1"/>
</dbReference>
<dbReference type="Pfam" id="PF02714">
    <property type="entry name" value="RSN1_7TM"/>
    <property type="match status" value="1"/>
</dbReference>
<keyword evidence="4" id="KW-0479">Metal-binding</keyword>
<evidence type="ECO:0000256" key="5">
    <source>
        <dbReference type="ARBA" id="ARBA00022946"/>
    </source>
</evidence>
<evidence type="ECO:0000256" key="10">
    <source>
        <dbReference type="ARBA" id="ARBA00023128"/>
    </source>
</evidence>
<dbReference type="Proteomes" id="UP000186817">
    <property type="component" value="Unassembled WGS sequence"/>
</dbReference>
<feature type="domain" description="Metallo-beta-lactamase" evidence="16">
    <location>
        <begin position="1903"/>
        <end position="2066"/>
    </location>
</feature>
<gene>
    <name evidence="17" type="primary">Ethe1</name>
    <name evidence="17" type="ORF">AK812_SmicGene555</name>
</gene>
<keyword evidence="7" id="KW-0007">Acetylation</keyword>
<evidence type="ECO:0000256" key="8">
    <source>
        <dbReference type="ARBA" id="ARBA00023002"/>
    </source>
</evidence>
<dbReference type="InterPro" id="IPR001279">
    <property type="entry name" value="Metallo-B-lactamas"/>
</dbReference>
<dbReference type="Pfam" id="PF00753">
    <property type="entry name" value="Lactamase_B"/>
    <property type="match status" value="1"/>
</dbReference>
<keyword evidence="10" id="KW-0496">Mitochondrion</keyword>
<feature type="transmembrane region" description="Helical" evidence="15">
    <location>
        <begin position="904"/>
        <end position="923"/>
    </location>
</feature>
<evidence type="ECO:0000256" key="14">
    <source>
        <dbReference type="SAM" id="MobiDB-lite"/>
    </source>
</evidence>
<dbReference type="InterPro" id="IPR036866">
    <property type="entry name" value="RibonucZ/Hydroxyglut_hydro"/>
</dbReference>
<evidence type="ECO:0000256" key="11">
    <source>
        <dbReference type="ARBA" id="ARBA00050990"/>
    </source>
</evidence>
<evidence type="ECO:0000256" key="13">
    <source>
        <dbReference type="ARBA" id="ARBA00077964"/>
    </source>
</evidence>
<proteinExistence type="inferred from homology"/>
<dbReference type="GO" id="GO:0070813">
    <property type="term" value="P:hydrogen sulfide metabolic process"/>
    <property type="evidence" value="ECO:0007669"/>
    <property type="project" value="TreeGrafter"/>
</dbReference>
<comment type="catalytic activity">
    <reaction evidence="11">
        <text>S-sulfanylglutathione + O2 + H2O = sulfite + glutathione + 2 H(+)</text>
        <dbReference type="Rhea" id="RHEA:12981"/>
        <dbReference type="ChEBI" id="CHEBI:15377"/>
        <dbReference type="ChEBI" id="CHEBI:15378"/>
        <dbReference type="ChEBI" id="CHEBI:15379"/>
        <dbReference type="ChEBI" id="CHEBI:17359"/>
        <dbReference type="ChEBI" id="CHEBI:57925"/>
        <dbReference type="ChEBI" id="CHEBI:58905"/>
        <dbReference type="EC" id="1.13.11.18"/>
    </reaction>
</comment>
<feature type="compositionally biased region" description="Polar residues" evidence="14">
    <location>
        <begin position="1298"/>
        <end position="1312"/>
    </location>
</feature>
<comment type="similarity">
    <text evidence="3">Belongs to the metallo-beta-lactamase superfamily. Glyoxalase II family.</text>
</comment>
<dbReference type="GO" id="GO:0046872">
    <property type="term" value="F:metal ion binding"/>
    <property type="evidence" value="ECO:0007669"/>
    <property type="project" value="UniProtKB-KW"/>
</dbReference>
<organism evidence="17 18">
    <name type="scientific">Symbiodinium microadriaticum</name>
    <name type="common">Dinoflagellate</name>
    <name type="synonym">Zooxanthella microadriatica</name>
    <dbReference type="NCBI Taxonomy" id="2951"/>
    <lineage>
        <taxon>Eukaryota</taxon>
        <taxon>Sar</taxon>
        <taxon>Alveolata</taxon>
        <taxon>Dinophyceae</taxon>
        <taxon>Suessiales</taxon>
        <taxon>Symbiodiniaceae</taxon>
        <taxon>Symbiodinium</taxon>
    </lineage>
</organism>
<feature type="region of interest" description="Disordered" evidence="14">
    <location>
        <begin position="1293"/>
        <end position="1312"/>
    </location>
</feature>
<keyword evidence="8" id="KW-0560">Oxidoreductase</keyword>
<evidence type="ECO:0000256" key="1">
    <source>
        <dbReference type="ARBA" id="ARBA00001954"/>
    </source>
</evidence>
<comment type="subcellular location">
    <subcellularLocation>
        <location evidence="2">Mitochondrion</location>
    </subcellularLocation>
</comment>
<dbReference type="PANTHER" id="PTHR43084">
    <property type="entry name" value="PERSULFIDE DIOXYGENASE ETHE1"/>
    <property type="match status" value="1"/>
</dbReference>
<dbReference type="InterPro" id="IPR044528">
    <property type="entry name" value="POD-like_MBL-fold"/>
</dbReference>
<accession>A0A1Q9F695</accession>
<dbReference type="InterPro" id="IPR003864">
    <property type="entry name" value="CSC1/OSCA1-like_7TM"/>
</dbReference>
<keyword evidence="15" id="KW-0812">Transmembrane</keyword>
<dbReference type="FunFam" id="3.60.15.10:FF:000013">
    <property type="entry name" value="Persulfide dioxygenase ETHE1, mitochondrial"/>
    <property type="match status" value="1"/>
</dbReference>
<dbReference type="SUPFAM" id="SSF56281">
    <property type="entry name" value="Metallo-hydrolase/oxidoreductase"/>
    <property type="match status" value="1"/>
</dbReference>
<evidence type="ECO:0000313" key="17">
    <source>
        <dbReference type="EMBL" id="OLQ15214.1"/>
    </source>
</evidence>
<dbReference type="OrthoDB" id="449487at2759"/>
<dbReference type="InterPro" id="IPR051682">
    <property type="entry name" value="Mito_Persulfide_Diox"/>
</dbReference>
<feature type="transmembrane region" description="Helical" evidence="15">
    <location>
        <begin position="619"/>
        <end position="642"/>
    </location>
</feature>
<dbReference type="CDD" id="cd07724">
    <property type="entry name" value="POD-like_MBL-fold"/>
    <property type="match status" value="1"/>
</dbReference>
<name>A0A1Q9F695_SYMMI</name>
<dbReference type="GO" id="GO:0050313">
    <property type="term" value="F:sulfur dioxygenase activity"/>
    <property type="evidence" value="ECO:0007669"/>
    <property type="project" value="UniProtKB-EC"/>
</dbReference>
<evidence type="ECO:0000256" key="3">
    <source>
        <dbReference type="ARBA" id="ARBA00006759"/>
    </source>
</evidence>
<dbReference type="GO" id="GO:0016020">
    <property type="term" value="C:membrane"/>
    <property type="evidence" value="ECO:0007669"/>
    <property type="project" value="InterPro"/>
</dbReference>
<keyword evidence="5" id="KW-0809">Transit peptide</keyword>
<dbReference type="InterPro" id="IPR029021">
    <property type="entry name" value="Prot-tyrosine_phosphatase-like"/>
</dbReference>
<dbReference type="SMART" id="SM00849">
    <property type="entry name" value="Lactamase_B"/>
    <property type="match status" value="1"/>
</dbReference>
<evidence type="ECO:0000256" key="12">
    <source>
        <dbReference type="ARBA" id="ARBA00066686"/>
    </source>
</evidence>
<evidence type="ECO:0000259" key="16">
    <source>
        <dbReference type="SMART" id="SM00849"/>
    </source>
</evidence>
<evidence type="ECO:0000256" key="15">
    <source>
        <dbReference type="SAM" id="Phobius"/>
    </source>
</evidence>
<sequence length="2129" mass="238757">MAGPWRRQWEGTLRLQRWREPAQEQLREDIESLAKKTIKNTTPMGDTEAFCDMVGKVDALLQRSRQEKESVRLQLQLRSVLRQLLQIDANTQQELEQRIVNSLDTLMEYDRCVFHVELEGILQRDMGFELPSSTPESQIQELVAKSLDVHPSQLQKLESRPAAPSGDATLNMCLRMKLQHADYVEQMTAWPEHATDLKDFIQSLEDRPMKSTPDQTWATSGEFSELVRAITPLLTPGATRGSTEVERYVSEVLAFLKDYMNKHAVDATPAGLLKELTEEFGLSLRAATAFLLDTIDEGAEEVQGPELHSTARNYLVFLRNSRDMFVLLSLLSFATAFCIGKQKTFLFGCVPGPISLMEDATATSLTVVCINAFLSGMIVIIFVIRFERHCARGHKKILEDLDLVERTLWLTQLPCADSQTREPFCLKNDEMEQVESDLRNTIQGDLRTKKAKDPELWSEVNPDEAIEELFVTPVVDDWHAVVNKIKKYEYLAREYRKRNTKSKKMTYCQCLRRFEQKWLLRQEAACDRQLTELRNEAKRIEDEGMRTLSGSAFVVFRSGSEDALRCIAGQEPGCLSCRKYTYWRFGRPPFSSVTLRCQPAPHPTNLNWENLRITETRRVFGYVTGRLFLLIFMLVLVTPVAVTSQLNLALHILQHHTELAEHWISKRLVHVKLTSASLWAHLSEQVPTIALVLINSLVLPPIIGLVAGWQKCHLKSKEEKVNLHLNYFFLVLNQIVIPLLGLSGLPALTIIIKEEVGDVQKSSFADGLGWAEACLAALFTSPAAFSIKYLLNCAFMTGANSLLNLPQLILRKLMGEGEPWNFSYGRLGLRPCGFLFFAIRYWVAVNGVLVGCVLPRERAPCGFLFFAIRYWVDRYNITRRAYGLGVESLGSFSRSVQRVLKMTVSVWWVGIGAGVLLYMHTFFENTWDSPVPRVVVKGHSIIICDVGRNAGIPIEVSGLEGPASPKPVFWVIQGVEISVHSDFVRISGTASRRQKLDDDLVDVLTANRLPPNEASSLAGRLQFYCQSLLGKSHAAALRPLFRRAQLTGHGRDNQQWSLNQQLVHAIGLLRWGLKNAAPRTLYFEPQPHSVVYADAFFNLFDKDWKPSDEDIPHWGRTPPETLRNGWGFVVTIHGRTSYANGTVPYWFVREFTSRRAYIYMLEVVAQVLPLIALQHDLDEQILMFVDNEPARHALSKGFGKDDSINCLLQHTWRHIESLSLRPAWQRVTSAANVSDAVSRGDLRHAQAEGWTRLEHDWDAVFEGLLFVLARGTEFQIPEREKDRSLSTFFGELHLPGTTPRSRTSSQEDGPLVSSINSESYGYNRKTLQPKDWDVRVFLRLRPLVSQLADFFAVLVRAPQQVAALPEISGPPPIAVFAWFLKVPIGLLDVPSESLGAAWPVTSRKNAQSSWRHGLETGALPETIYDEDSLDLILGDWEQQGPQGLAVPMPPPKDRGTDSDKWRLVGALTAEPQKIAVHTHQSTLDMRVEMKAESDSQENSFIAFDAKFEEDPSDFLPGVGFALASAVGAAPFLEMSSASASFLRLDEAPKKGRFRGAGQRGLYRAPRVSYHRPVWPWFHTDPDPGLLPNMEYMQDAEVVTGRLVDGGGRSVSNSNNPQSLSVRDLLEQLRRLGTPYRELRKLSPPVDRLREEVRDGTKKKVAQELRLHRFGDPMTQAQVVPDPCRCVCLFKDEGDGSAGKPSNAPSGGDFLLGRFDVLTCGAVADFDAHWKYLGQRRTEWLQLQFHGVGRDVVVSGNLPKDVVEQLSTQCAGWLYVNSETDENFLPEVVKAAGTKLEVLPLKLDSAPEGRVDDIVRSIQTMPRPLMIQCTSANRAAIALLMWMARHVGYTGASAELLIKDLALDTVREEASQWMVGQLPTVGAQDGPLTARSPQVRQLFDPESSTLSYLLTCPDTKEAVLIDPVLEHKDRDLALIAELGVKLIYVLNTHCHADHITSGGLIRKDLPEVKTIISESSGAKADMHIKHGDRVKFGNMALEVRATPGHTDGCVTYVLRTETATFAFTGDTLLIRGCGRTDFQQGSSKRLHESVHQQIYSLPGDTIICPGHDYKGRSVSTVDEERQFNPRLTKPVEEFEELMANLGLPNPKKIDVAVPANMVCGVQDEPEPAAP</sequence>
<protein>
    <recommendedName>
        <fullName evidence="12">persulfide dioxygenase</fullName>
        <ecNumber evidence="12">1.13.11.18</ecNumber>
    </recommendedName>
    <alternativeName>
        <fullName evidence="13">Sulfur dioxygenase ETHE1</fullName>
    </alternativeName>
</protein>
<feature type="transmembrane region" description="Helical" evidence="15">
    <location>
        <begin position="362"/>
        <end position="386"/>
    </location>
</feature>
<feature type="transmembrane region" description="Helical" evidence="15">
    <location>
        <begin position="688"/>
        <end position="707"/>
    </location>
</feature>
<keyword evidence="6 17" id="KW-0223">Dioxygenase</keyword>
<feature type="transmembrane region" description="Helical" evidence="15">
    <location>
        <begin position="324"/>
        <end position="342"/>
    </location>
</feature>
<comment type="caution">
    <text evidence="17">The sequence shown here is derived from an EMBL/GenBank/DDBJ whole genome shotgun (WGS) entry which is preliminary data.</text>
</comment>
<comment type="cofactor">
    <cofactor evidence="1">
        <name>Fe(2+)</name>
        <dbReference type="ChEBI" id="CHEBI:29033"/>
    </cofactor>
</comment>
<keyword evidence="9" id="KW-0408">Iron</keyword>
<feature type="transmembrane region" description="Helical" evidence="15">
    <location>
        <begin position="727"/>
        <end position="752"/>
    </location>
</feature>
<dbReference type="GO" id="GO:0006749">
    <property type="term" value="P:glutathione metabolic process"/>
    <property type="evidence" value="ECO:0007669"/>
    <property type="project" value="InterPro"/>
</dbReference>
<evidence type="ECO:0000256" key="9">
    <source>
        <dbReference type="ARBA" id="ARBA00023004"/>
    </source>
</evidence>